<dbReference type="AlphaFoldDB" id="A0A1V4H8M2"/>
<evidence type="ECO:0008006" key="7">
    <source>
        <dbReference type="Google" id="ProtNLM"/>
    </source>
</evidence>
<dbReference type="SUPFAM" id="SSF47729">
    <property type="entry name" value="IHF-like DNA-binding proteins"/>
    <property type="match status" value="1"/>
</dbReference>
<keyword evidence="3" id="KW-0238">DNA-binding</keyword>
<proteinExistence type="inferred from homology"/>
<dbReference type="Proteomes" id="UP000190626">
    <property type="component" value="Unassembled WGS sequence"/>
</dbReference>
<evidence type="ECO:0000256" key="2">
    <source>
        <dbReference type="ARBA" id="ARBA00023067"/>
    </source>
</evidence>
<dbReference type="RefSeq" id="WP_208629902.1">
    <property type="nucleotide sequence ID" value="NZ_MBTG01000056.1"/>
</dbReference>
<dbReference type="InterPro" id="IPR000119">
    <property type="entry name" value="Hist_DNA-bd"/>
</dbReference>
<sequence>MNKQGLVSEVVMKTKVTKKVASIIVDAVLDTISESLQAGEKVQLLHFGTFDTYVRSARKGINPMLLTQLLNQGLDAESAKVRAIVSIPEVRVADFKAAEKLKEVLKVI</sequence>
<dbReference type="STRING" id="1469647.BC351_10250"/>
<dbReference type="SMART" id="SM00411">
    <property type="entry name" value="BHL"/>
    <property type="match status" value="1"/>
</dbReference>
<dbReference type="InterPro" id="IPR010992">
    <property type="entry name" value="IHF-like_DNA-bd_dom_sf"/>
</dbReference>
<evidence type="ECO:0000256" key="4">
    <source>
        <dbReference type="RuleBase" id="RU003939"/>
    </source>
</evidence>
<dbReference type="GO" id="GO:0003677">
    <property type="term" value="F:DNA binding"/>
    <property type="evidence" value="ECO:0007669"/>
    <property type="project" value="UniProtKB-KW"/>
</dbReference>
<reference evidence="6" key="1">
    <citation type="submission" date="2016-07" db="EMBL/GenBank/DDBJ databases">
        <authorList>
            <person name="Florea S."/>
            <person name="Webb J.S."/>
            <person name="Jaromczyk J."/>
            <person name="Schardl C.L."/>
        </authorList>
    </citation>
    <scope>NUCLEOTIDE SEQUENCE [LARGE SCALE GENOMIC DNA]</scope>
    <source>
        <strain evidence="6">CY1</strain>
    </source>
</reference>
<dbReference type="Gene3D" id="4.10.520.10">
    <property type="entry name" value="IHF-like DNA-binding proteins"/>
    <property type="match status" value="1"/>
</dbReference>
<comment type="similarity">
    <text evidence="1 4">Belongs to the bacterial histone-like protein family.</text>
</comment>
<comment type="caution">
    <text evidence="5">The sequence shown here is derived from an EMBL/GenBank/DDBJ whole genome shotgun (WGS) entry which is preliminary data.</text>
</comment>
<dbReference type="PANTHER" id="PTHR33175:SF3">
    <property type="entry name" value="DNA-BINDING PROTEIN HU-BETA"/>
    <property type="match status" value="1"/>
</dbReference>
<gene>
    <name evidence="5" type="ORF">BC351_10250</name>
</gene>
<evidence type="ECO:0000256" key="1">
    <source>
        <dbReference type="ARBA" id="ARBA00010529"/>
    </source>
</evidence>
<accession>A0A1V4H8M2</accession>
<dbReference type="EMBL" id="MBTG01000056">
    <property type="protein sequence ID" value="OPH47565.1"/>
    <property type="molecule type" value="Genomic_DNA"/>
</dbReference>
<dbReference type="GO" id="GO:0030261">
    <property type="term" value="P:chromosome condensation"/>
    <property type="evidence" value="ECO:0007669"/>
    <property type="project" value="UniProtKB-KW"/>
</dbReference>
<keyword evidence="6" id="KW-1185">Reference proteome</keyword>
<evidence type="ECO:0000313" key="5">
    <source>
        <dbReference type="EMBL" id="OPH47565.1"/>
    </source>
</evidence>
<name>A0A1V4H8M2_9BACL</name>
<evidence type="ECO:0000256" key="3">
    <source>
        <dbReference type="ARBA" id="ARBA00023125"/>
    </source>
</evidence>
<protein>
    <recommendedName>
        <fullName evidence="7">HU domain-containing protein</fullName>
    </recommendedName>
</protein>
<dbReference type="CDD" id="cd13831">
    <property type="entry name" value="HU"/>
    <property type="match status" value="1"/>
</dbReference>
<evidence type="ECO:0000313" key="6">
    <source>
        <dbReference type="Proteomes" id="UP000190626"/>
    </source>
</evidence>
<keyword evidence="2" id="KW-0226">DNA condensation</keyword>
<dbReference type="Pfam" id="PF00216">
    <property type="entry name" value="Bac_DNA_binding"/>
    <property type="match status" value="1"/>
</dbReference>
<dbReference type="GO" id="GO:0030527">
    <property type="term" value="F:structural constituent of chromatin"/>
    <property type="evidence" value="ECO:0007669"/>
    <property type="project" value="InterPro"/>
</dbReference>
<dbReference type="PANTHER" id="PTHR33175">
    <property type="entry name" value="DNA-BINDING PROTEIN HU"/>
    <property type="match status" value="1"/>
</dbReference>
<organism evidence="5 6">
    <name type="scientific">Paenibacillus ferrarius</name>
    <dbReference type="NCBI Taxonomy" id="1469647"/>
    <lineage>
        <taxon>Bacteria</taxon>
        <taxon>Bacillati</taxon>
        <taxon>Bacillota</taxon>
        <taxon>Bacilli</taxon>
        <taxon>Bacillales</taxon>
        <taxon>Paenibacillaceae</taxon>
        <taxon>Paenibacillus</taxon>
    </lineage>
</organism>